<proteinExistence type="predicted"/>
<feature type="domain" description="Glutaredoxin" evidence="1">
    <location>
        <begin position="5"/>
        <end position="55"/>
    </location>
</feature>
<keyword evidence="3" id="KW-1185">Reference proteome</keyword>
<dbReference type="Gene3D" id="3.40.30.10">
    <property type="entry name" value="Glutaredoxin"/>
    <property type="match status" value="1"/>
</dbReference>
<accession>A0ABS2PFF4</accession>
<dbReference type="CDD" id="cd02976">
    <property type="entry name" value="NrdH"/>
    <property type="match status" value="1"/>
</dbReference>
<dbReference type="Proteomes" id="UP000741863">
    <property type="component" value="Unassembled WGS sequence"/>
</dbReference>
<reference evidence="2 3" key="1">
    <citation type="submission" date="2021-01" db="EMBL/GenBank/DDBJ databases">
        <title>Genomic Encyclopedia of Type Strains, Phase IV (KMG-IV): sequencing the most valuable type-strain genomes for metagenomic binning, comparative biology and taxonomic classification.</title>
        <authorList>
            <person name="Goeker M."/>
        </authorList>
    </citation>
    <scope>NUCLEOTIDE SEQUENCE [LARGE SCALE GENOMIC DNA]</scope>
    <source>
        <strain evidence="2 3">DSM 25540</strain>
    </source>
</reference>
<evidence type="ECO:0000313" key="2">
    <source>
        <dbReference type="EMBL" id="MBM7634022.1"/>
    </source>
</evidence>
<dbReference type="InterPro" id="IPR002109">
    <property type="entry name" value="Glutaredoxin"/>
</dbReference>
<dbReference type="EMBL" id="JAFBEC010000009">
    <property type="protein sequence ID" value="MBM7634022.1"/>
    <property type="molecule type" value="Genomic_DNA"/>
</dbReference>
<dbReference type="InterPro" id="IPR036249">
    <property type="entry name" value="Thioredoxin-like_sf"/>
</dbReference>
<dbReference type="PROSITE" id="PS51354">
    <property type="entry name" value="GLUTAREDOXIN_2"/>
    <property type="match status" value="1"/>
</dbReference>
<protein>
    <submittedName>
        <fullName evidence="2">Glutaredoxin 3</fullName>
    </submittedName>
</protein>
<dbReference type="SUPFAM" id="SSF52833">
    <property type="entry name" value="Thioredoxin-like"/>
    <property type="match status" value="1"/>
</dbReference>
<name>A0ABS2PFF4_9BACL</name>
<organism evidence="2 3">
    <name type="scientific">Geomicrobium sediminis</name>
    <dbReference type="NCBI Taxonomy" id="1347788"/>
    <lineage>
        <taxon>Bacteria</taxon>
        <taxon>Bacillati</taxon>
        <taxon>Bacillota</taxon>
        <taxon>Bacilli</taxon>
        <taxon>Bacillales</taxon>
        <taxon>Geomicrobium</taxon>
    </lineage>
</organism>
<evidence type="ECO:0000259" key="1">
    <source>
        <dbReference type="Pfam" id="PF00462"/>
    </source>
</evidence>
<evidence type="ECO:0000313" key="3">
    <source>
        <dbReference type="Proteomes" id="UP000741863"/>
    </source>
</evidence>
<sequence>MYSLELYTHPWCSDCQDGKKYLKKTQTPFVEHDLSNEPEKEDQLKKLTGSRVVPGFVFQKQSLLGRLQKPIVFTGFERNQNEIEALVQQMREGRQ</sequence>
<dbReference type="RefSeq" id="WP_204698766.1">
    <property type="nucleotide sequence ID" value="NZ_JAFBEC010000009.1"/>
</dbReference>
<dbReference type="Pfam" id="PF00462">
    <property type="entry name" value="Glutaredoxin"/>
    <property type="match status" value="1"/>
</dbReference>
<gene>
    <name evidence="2" type="ORF">JOD17_003122</name>
</gene>
<comment type="caution">
    <text evidence="2">The sequence shown here is derived from an EMBL/GenBank/DDBJ whole genome shotgun (WGS) entry which is preliminary data.</text>
</comment>